<evidence type="ECO:0000256" key="4">
    <source>
        <dbReference type="ARBA" id="ARBA00023180"/>
    </source>
</evidence>
<comment type="similarity">
    <text evidence="1">Belongs to the sulfatase family.</text>
</comment>
<accession>A0ABU5N203</accession>
<dbReference type="InterPro" id="IPR024607">
    <property type="entry name" value="Sulfatase_CS"/>
</dbReference>
<dbReference type="SUPFAM" id="SSF53649">
    <property type="entry name" value="Alkaline phosphatase-like"/>
    <property type="match status" value="1"/>
</dbReference>
<dbReference type="PROSITE" id="PS00523">
    <property type="entry name" value="SULFATASE_1"/>
    <property type="match status" value="1"/>
</dbReference>
<gene>
    <name evidence="7" type="ORF">P9H32_17505</name>
</gene>
<keyword evidence="8" id="KW-1185">Reference proteome</keyword>
<dbReference type="PANTHER" id="PTHR43108">
    <property type="entry name" value="N-ACETYLGLUCOSAMINE-6-SULFATASE FAMILY MEMBER"/>
    <property type="match status" value="1"/>
</dbReference>
<dbReference type="InterPro" id="IPR017850">
    <property type="entry name" value="Alkaline_phosphatase_core_sf"/>
</dbReference>
<protein>
    <submittedName>
        <fullName evidence="7">Sulfatase</fullName>
    </submittedName>
</protein>
<dbReference type="CDD" id="cd16031">
    <property type="entry name" value="G6S_like"/>
    <property type="match status" value="1"/>
</dbReference>
<comment type="caution">
    <text evidence="7">The sequence shown here is derived from an EMBL/GenBank/DDBJ whole genome shotgun (WGS) entry which is preliminary data.</text>
</comment>
<evidence type="ECO:0000256" key="2">
    <source>
        <dbReference type="ARBA" id="ARBA00022729"/>
    </source>
</evidence>
<keyword evidence="2" id="KW-0732">Signal</keyword>
<evidence type="ECO:0000313" key="7">
    <source>
        <dbReference type="EMBL" id="MDZ8120428.1"/>
    </source>
</evidence>
<dbReference type="Pfam" id="PF00884">
    <property type="entry name" value="Sulfatase"/>
    <property type="match status" value="1"/>
</dbReference>
<dbReference type="PROSITE" id="PS00149">
    <property type="entry name" value="SULFATASE_2"/>
    <property type="match status" value="1"/>
</dbReference>
<feature type="domain" description="Sulfatase N-terminal" evidence="5">
    <location>
        <begin position="30"/>
        <end position="393"/>
    </location>
</feature>
<dbReference type="InterPro" id="IPR032506">
    <property type="entry name" value="SGSH_C"/>
</dbReference>
<name>A0ABU5N203_9BACT</name>
<keyword evidence="4" id="KW-0325">Glycoprotein</keyword>
<organism evidence="7 8">
    <name type="scientific">Pontiella agarivorans</name>
    <dbReference type="NCBI Taxonomy" id="3038953"/>
    <lineage>
        <taxon>Bacteria</taxon>
        <taxon>Pseudomonadati</taxon>
        <taxon>Kiritimatiellota</taxon>
        <taxon>Kiritimatiellia</taxon>
        <taxon>Kiritimatiellales</taxon>
        <taxon>Pontiellaceae</taxon>
        <taxon>Pontiella</taxon>
    </lineage>
</organism>
<keyword evidence="3" id="KW-0378">Hydrolase</keyword>
<reference evidence="7 8" key="1">
    <citation type="journal article" date="2024" name="Appl. Environ. Microbiol.">
        <title>Pontiella agarivorans sp. nov., a novel marine anaerobic bacterium capable of degrading macroalgal polysaccharides and fixing nitrogen.</title>
        <authorList>
            <person name="Liu N."/>
            <person name="Kivenson V."/>
            <person name="Peng X."/>
            <person name="Cui Z."/>
            <person name="Lankiewicz T.S."/>
            <person name="Gosselin K.M."/>
            <person name="English C.J."/>
            <person name="Blair E.M."/>
            <person name="O'Malley M.A."/>
            <person name="Valentine D.L."/>
        </authorList>
    </citation>
    <scope>NUCLEOTIDE SEQUENCE [LARGE SCALE GENOMIC DNA]</scope>
    <source>
        <strain evidence="7 8">NLcol2</strain>
    </source>
</reference>
<proteinExistence type="inferred from homology"/>
<dbReference type="EMBL" id="JARVCO010000012">
    <property type="protein sequence ID" value="MDZ8120428.1"/>
    <property type="molecule type" value="Genomic_DNA"/>
</dbReference>
<evidence type="ECO:0000259" key="5">
    <source>
        <dbReference type="Pfam" id="PF00884"/>
    </source>
</evidence>
<evidence type="ECO:0000259" key="6">
    <source>
        <dbReference type="Pfam" id="PF16347"/>
    </source>
</evidence>
<dbReference type="Proteomes" id="UP001290861">
    <property type="component" value="Unassembled WGS sequence"/>
</dbReference>
<evidence type="ECO:0000256" key="1">
    <source>
        <dbReference type="ARBA" id="ARBA00008779"/>
    </source>
</evidence>
<evidence type="ECO:0000313" key="8">
    <source>
        <dbReference type="Proteomes" id="UP001290861"/>
    </source>
</evidence>
<dbReference type="InterPro" id="IPR000917">
    <property type="entry name" value="Sulfatase_N"/>
</dbReference>
<feature type="domain" description="N-sulphoglucosamine sulphohydrolase C-terminal" evidence="6">
    <location>
        <begin position="471"/>
        <end position="513"/>
    </location>
</feature>
<sequence>MNRRIFTRTAIVSGLLASKAVAVSRVRKKPNILFIMSDDHTTQGFGCYGSRLAKFNPTPNIDQLAKEGARFDSVFCTNAICTPSRACIMTGQYSQTNGVLDLSGALPPERQYLSIEMKKAGYQTAMIGKWHLKEEPATFDYYKVLVAAGQQGTYFDPEFIETGMKFGKHGAPGIKTVKHKGHSSDVITDISLDWLSNGWNKEQPFFLMHHYKAPHDLFENAPRYDSWLEDELIPEPESLYDPGNHGSEGTRGKDDALIHDIGSSVSKRNTIRNMGMHMKIDPDLPDREYTHQAYQAYLKRYLRCVKGVDDNLKRLFDYLKKNDLWDNTVIFYTGDQGFFLGEHDYIDKRWMYEEGMRMPFIMRYPETVKPGTVVDSLINNTDFAPTMLEYAGVRTPDYMQGHSFKSIVETGVEPDGWREATYYRYWMHMAHKHANPGHFGVRTKRYKLIFFYGADVYPNGRKDWGTRSEWRTPAAWELYDLKQDPKEMNNVYDNPEYAEIRKKLKAKLKTLRSELNETDADYPHIQEIIDEHWND</sequence>
<evidence type="ECO:0000256" key="3">
    <source>
        <dbReference type="ARBA" id="ARBA00022801"/>
    </source>
</evidence>
<dbReference type="Gene3D" id="3.40.720.10">
    <property type="entry name" value="Alkaline Phosphatase, subunit A"/>
    <property type="match status" value="1"/>
</dbReference>
<dbReference type="PANTHER" id="PTHR43108:SF6">
    <property type="entry name" value="N-SULPHOGLUCOSAMINE SULPHOHYDROLASE"/>
    <property type="match status" value="1"/>
</dbReference>
<dbReference type="Pfam" id="PF16347">
    <property type="entry name" value="SGSH_C"/>
    <property type="match status" value="1"/>
</dbReference>